<reference evidence="1 2" key="1">
    <citation type="submission" date="2016-11" db="EMBL/GenBank/DDBJ databases">
        <title>Whole genomes of Flavobacteriaceae.</title>
        <authorList>
            <person name="Stine C."/>
            <person name="Li C."/>
            <person name="Tadesse D."/>
        </authorList>
    </citation>
    <scope>NUCLEOTIDE SEQUENCE [LARGE SCALE GENOMIC DNA]</scope>
    <source>
        <strain evidence="1 2">DSM 24704</strain>
    </source>
</reference>
<gene>
    <name evidence="1" type="ORF">B0A64_21045</name>
</gene>
<accession>A0A227NPH9</accession>
<proteinExistence type="predicted"/>
<evidence type="ECO:0000313" key="1">
    <source>
        <dbReference type="EMBL" id="OXE99720.1"/>
    </source>
</evidence>
<dbReference type="OrthoDB" id="1365877at2"/>
<organism evidence="1 2">
    <name type="scientific">Flavobacterium araucananum</name>
    <dbReference type="NCBI Taxonomy" id="946678"/>
    <lineage>
        <taxon>Bacteria</taxon>
        <taxon>Pseudomonadati</taxon>
        <taxon>Bacteroidota</taxon>
        <taxon>Flavobacteriia</taxon>
        <taxon>Flavobacteriales</taxon>
        <taxon>Flavobacteriaceae</taxon>
        <taxon>Flavobacterium</taxon>
    </lineage>
</organism>
<keyword evidence="2" id="KW-1185">Reference proteome</keyword>
<dbReference type="EMBL" id="MUGS01000059">
    <property type="protein sequence ID" value="OXE99720.1"/>
    <property type="molecule type" value="Genomic_DNA"/>
</dbReference>
<protein>
    <submittedName>
        <fullName evidence="1">Uncharacterized protein</fullName>
    </submittedName>
</protein>
<comment type="caution">
    <text evidence="1">The sequence shown here is derived from an EMBL/GenBank/DDBJ whole genome shotgun (WGS) entry which is preliminary data.</text>
</comment>
<dbReference type="AlphaFoldDB" id="A0A227NPH9"/>
<dbReference type="Proteomes" id="UP000214684">
    <property type="component" value="Unassembled WGS sequence"/>
</dbReference>
<sequence>MKQIKLFLILILMINCNQKKEQIDASEQSFPTPVVRTTNDIVLENFSYEDIARYTMSSIMGQPAKTIKVSKSEDLYYVSYIRKSDSRKFSYKIKFDGNKILWANIDGRWRNSEYDEKISFTEKNNKVSIIQTFSDNSEDIKEYKKGD</sequence>
<name>A0A227NPH9_9FLAO</name>
<dbReference type="RefSeq" id="WP_089481457.1">
    <property type="nucleotide sequence ID" value="NZ_MUGS01000059.1"/>
</dbReference>
<evidence type="ECO:0000313" key="2">
    <source>
        <dbReference type="Proteomes" id="UP000214684"/>
    </source>
</evidence>